<dbReference type="PANTHER" id="PTHR10363:SF2">
    <property type="entry name" value="BLEOMYCIN HYDROLASE"/>
    <property type="match status" value="1"/>
</dbReference>
<dbReference type="GO" id="GO:0006508">
    <property type="term" value="P:proteolysis"/>
    <property type="evidence" value="ECO:0007669"/>
    <property type="project" value="UniProtKB-KW"/>
</dbReference>
<evidence type="ECO:0000256" key="10">
    <source>
        <dbReference type="PIRSR" id="PIRSR005700-1"/>
    </source>
</evidence>
<organism evidence="11 12">
    <name type="scientific">Hypholoma sublateritium (strain FD-334 SS-4)</name>
    <dbReference type="NCBI Taxonomy" id="945553"/>
    <lineage>
        <taxon>Eukaryota</taxon>
        <taxon>Fungi</taxon>
        <taxon>Dikarya</taxon>
        <taxon>Basidiomycota</taxon>
        <taxon>Agaricomycotina</taxon>
        <taxon>Agaricomycetes</taxon>
        <taxon>Agaricomycetidae</taxon>
        <taxon>Agaricales</taxon>
        <taxon>Agaricineae</taxon>
        <taxon>Strophariaceae</taxon>
        <taxon>Hypholoma</taxon>
    </lineage>
</organism>
<keyword evidence="9" id="KW-0963">Cytoplasm</keyword>
<dbReference type="EC" id="3.4.22.40" evidence="2 9"/>
<dbReference type="MEROPS" id="C01.085"/>
<evidence type="ECO:0000313" key="11">
    <source>
        <dbReference type="EMBL" id="KJA20034.1"/>
    </source>
</evidence>
<dbReference type="GO" id="GO:0005739">
    <property type="term" value="C:mitochondrion"/>
    <property type="evidence" value="ECO:0007669"/>
    <property type="project" value="UniProtKB-SubCell"/>
</dbReference>
<proteinExistence type="inferred from homology"/>
<keyword evidence="4 9" id="KW-0645">Protease</keyword>
<comment type="function">
    <text evidence="7">The normal physiological role of the enzyme is unknown, but it is not essential for the viability of yeast cells. Has aminopeptidase activity, shortening substrate peptides sequentially by 1 amino acid. Has bleomycin hydrolase activity, which can protect the cell from the toxic effects of bleomycin. Has homocysteine-thiolactonase activity, protecting the cell against homocysteine toxicity. Acts as a repressor in the GAL4 regulatory system, but this does not require either the peptidase or nucleic acid-binding activities.</text>
</comment>
<dbReference type="InterPro" id="IPR038765">
    <property type="entry name" value="Papain-like_cys_pep_sf"/>
</dbReference>
<evidence type="ECO:0000256" key="8">
    <source>
        <dbReference type="ARBA" id="ARBA00026080"/>
    </source>
</evidence>
<dbReference type="EMBL" id="KN817571">
    <property type="protein sequence ID" value="KJA20034.1"/>
    <property type="molecule type" value="Genomic_DNA"/>
</dbReference>
<feature type="active site" evidence="10">
    <location>
        <position position="112"/>
    </location>
</feature>
<dbReference type="PROSITE" id="PS00139">
    <property type="entry name" value="THIOL_PROTEASE_CYS"/>
    <property type="match status" value="1"/>
</dbReference>
<evidence type="ECO:0000256" key="5">
    <source>
        <dbReference type="ARBA" id="ARBA00022801"/>
    </source>
</evidence>
<evidence type="ECO:0000256" key="4">
    <source>
        <dbReference type="ARBA" id="ARBA00022670"/>
    </source>
</evidence>
<keyword evidence="6 9" id="KW-0788">Thiol protease</keyword>
<name>A0A0D2NME9_HYPSF</name>
<dbReference type="Gene3D" id="3.90.70.10">
    <property type="entry name" value="Cysteine proteinases"/>
    <property type="match status" value="1"/>
</dbReference>
<protein>
    <recommendedName>
        <fullName evidence="3 9">Cysteine proteinase 1, mitochondrial</fullName>
        <ecNumber evidence="2 9">3.4.22.40</ecNumber>
    </recommendedName>
</protein>
<evidence type="ECO:0000256" key="9">
    <source>
        <dbReference type="PIRNR" id="PIRNR005700"/>
    </source>
</evidence>
<keyword evidence="9" id="KW-0496">Mitochondrion</keyword>
<evidence type="ECO:0000256" key="6">
    <source>
        <dbReference type="ARBA" id="ARBA00022807"/>
    </source>
</evidence>
<accession>A0A0D2NME9</accession>
<dbReference type="OrthoDB" id="2666448at2759"/>
<dbReference type="GO" id="GO:0043418">
    <property type="term" value="P:homocysteine catabolic process"/>
    <property type="evidence" value="ECO:0007669"/>
    <property type="project" value="TreeGrafter"/>
</dbReference>
<evidence type="ECO:0000313" key="12">
    <source>
        <dbReference type="Proteomes" id="UP000054270"/>
    </source>
</evidence>
<gene>
    <name evidence="11" type="ORF">HYPSUDRAFT_189226</name>
</gene>
<dbReference type="STRING" id="945553.A0A0D2NME9"/>
<dbReference type="InterPro" id="IPR000169">
    <property type="entry name" value="Pept_cys_AS"/>
</dbReference>
<dbReference type="PIRSF" id="PIRSF005700">
    <property type="entry name" value="PepC"/>
    <property type="match status" value="1"/>
</dbReference>
<dbReference type="AlphaFoldDB" id="A0A0D2NME9"/>
<dbReference type="OMA" id="QSYTFFW"/>
<evidence type="ECO:0000256" key="1">
    <source>
        <dbReference type="ARBA" id="ARBA00000423"/>
    </source>
</evidence>
<comment type="similarity">
    <text evidence="9">Belongs to the peptidase C1 family.</text>
</comment>
<dbReference type="SUPFAM" id="SSF54001">
    <property type="entry name" value="Cysteine proteinases"/>
    <property type="match status" value="1"/>
</dbReference>
<reference evidence="12" key="1">
    <citation type="submission" date="2014-04" db="EMBL/GenBank/DDBJ databases">
        <title>Evolutionary Origins and Diversification of the Mycorrhizal Mutualists.</title>
        <authorList>
            <consortium name="DOE Joint Genome Institute"/>
            <consortium name="Mycorrhizal Genomics Consortium"/>
            <person name="Kohler A."/>
            <person name="Kuo A."/>
            <person name="Nagy L.G."/>
            <person name="Floudas D."/>
            <person name="Copeland A."/>
            <person name="Barry K.W."/>
            <person name="Cichocki N."/>
            <person name="Veneault-Fourrey C."/>
            <person name="LaButti K."/>
            <person name="Lindquist E.A."/>
            <person name="Lipzen A."/>
            <person name="Lundell T."/>
            <person name="Morin E."/>
            <person name="Murat C."/>
            <person name="Riley R."/>
            <person name="Ohm R."/>
            <person name="Sun H."/>
            <person name="Tunlid A."/>
            <person name="Henrissat B."/>
            <person name="Grigoriev I.V."/>
            <person name="Hibbett D.S."/>
            <person name="Martin F."/>
        </authorList>
    </citation>
    <scope>NUCLEOTIDE SEQUENCE [LARGE SCALE GENOMIC DNA]</scope>
    <source>
        <strain evidence="12">FD-334 SS-4</strain>
    </source>
</reference>
<feature type="active site" evidence="10">
    <location>
        <position position="438"/>
    </location>
</feature>
<keyword evidence="12" id="KW-1185">Reference proteome</keyword>
<dbReference type="InterPro" id="IPR004134">
    <property type="entry name" value="Peptidase_C1B"/>
</dbReference>
<dbReference type="GO" id="GO:0070005">
    <property type="term" value="F:cysteine-type aminopeptidase activity"/>
    <property type="evidence" value="ECO:0007669"/>
    <property type="project" value="InterPro"/>
</dbReference>
<comment type="subcellular location">
    <subcellularLocation>
        <location evidence="9">Mitochondrion</location>
    </subcellularLocation>
    <subcellularLocation>
        <location evidence="9">Cytoplasm</location>
    </subcellularLocation>
</comment>
<dbReference type="Pfam" id="PF03051">
    <property type="entry name" value="Peptidase_C1_2"/>
    <property type="match status" value="1"/>
</dbReference>
<dbReference type="GO" id="GO:0004197">
    <property type="term" value="F:cysteine-type endopeptidase activity"/>
    <property type="evidence" value="ECO:0007669"/>
    <property type="project" value="UniProtKB-EC"/>
</dbReference>
<dbReference type="CDD" id="cd00585">
    <property type="entry name" value="Peptidase_C1B"/>
    <property type="match status" value="1"/>
</dbReference>
<dbReference type="PANTHER" id="PTHR10363">
    <property type="entry name" value="BLEOMYCIN HYDROLASE"/>
    <property type="match status" value="1"/>
</dbReference>
<evidence type="ECO:0000256" key="2">
    <source>
        <dbReference type="ARBA" id="ARBA00012465"/>
    </source>
</evidence>
<evidence type="ECO:0000256" key="7">
    <source>
        <dbReference type="ARBA" id="ARBA00025347"/>
    </source>
</evidence>
<evidence type="ECO:0000256" key="3">
    <source>
        <dbReference type="ARBA" id="ARBA00016900"/>
    </source>
</evidence>
<dbReference type="Proteomes" id="UP000054270">
    <property type="component" value="Unassembled WGS sequence"/>
</dbReference>
<comment type="catalytic activity">
    <reaction evidence="1 9">
        <text>Inactivates bleomycin B2 (a cytotoxic glycometallopeptide) by hydrolysis of a carboxyamide bond of beta-aminoalanine, but also shows general aminopeptidase activity. The specificity varies somewhat with source, but amino acid arylamides of Met, Leu and Ala are preferred.</text>
        <dbReference type="EC" id="3.4.22.40"/>
    </reaction>
</comment>
<feature type="active site" evidence="10">
    <location>
        <position position="416"/>
    </location>
</feature>
<dbReference type="GO" id="GO:0009636">
    <property type="term" value="P:response to toxic substance"/>
    <property type="evidence" value="ECO:0007669"/>
    <property type="project" value="TreeGrafter"/>
</dbReference>
<sequence>MGNQPSSRIPSPVKSSFDDKDEFMDVTDALESLAVATPMSSDGSLTLGHVSSWEAGASVDPKVQLARTILAQSDIRDVLKSRASKIKEQHLFNHSIDFKTGPITNQKSSGRCWLFATTNVLRYGIMRRLKLKEFQLSQSYLFFWDKLNKSNYYLELMIENADLPIDDRLINHLSGDLISDGGQWDMVVNLIESYGIVPQSVYPESTHSSLSAPLNALLKTKLREHALILRTLADTLRSSHVKEQTVIATLRAKKEELIKEVYGIMTATLGVPPNPNKRFVWEYEDTEHKVGHWEGSPKDFFEQFASKPFSPVDSFSLINDPRNAYNKLYTVDKLGNIWGGRPILYVNTEIETMKAMVVKMIKAGQPVFFGCDVGKFSDRDAGIMDTALFEYENAFDIKLGLSKADRLQICESAMTHAMVISAVHLDPTGKPLRYKVENSWGDEVGNDGWFVMSDAWFEQFVYQVVVPKALAPKELVQVFESGEMVVLPAWDPMVRVIFSVAFLACWSADHCLSLSSSAFNARRVPER</sequence>
<keyword evidence="5 9" id="KW-0378">Hydrolase</keyword>
<comment type="function">
    <text evidence="9">Has aminopeptidase activity, shortening substrate peptides sequentially by 1 amino acid. Has bleomycin hydrolase activity, which can protect the cell from the toxic effects of bleomycin. Has homocysteine-thiolactonase activity, protecting the cell against homocysteine toxicity.</text>
</comment>
<comment type="subunit">
    <text evidence="8">Homohexamer. Binds to nucleic acids. Binds single-stranded DNA and RNA with higher affinity than double-stranded DNA.</text>
</comment>